<protein>
    <submittedName>
        <fullName evidence="1">Uncharacterized protein</fullName>
    </submittedName>
</protein>
<dbReference type="Proteomes" id="UP001054252">
    <property type="component" value="Unassembled WGS sequence"/>
</dbReference>
<dbReference type="EMBL" id="BPVZ01000025">
    <property type="protein sequence ID" value="GKV06284.1"/>
    <property type="molecule type" value="Genomic_DNA"/>
</dbReference>
<accession>A0AAV5J2K5</accession>
<keyword evidence="2" id="KW-1185">Reference proteome</keyword>
<comment type="caution">
    <text evidence="1">The sequence shown here is derived from an EMBL/GenBank/DDBJ whole genome shotgun (WGS) entry which is preliminary data.</text>
</comment>
<organism evidence="1 2">
    <name type="scientific">Rubroshorea leprosula</name>
    <dbReference type="NCBI Taxonomy" id="152421"/>
    <lineage>
        <taxon>Eukaryota</taxon>
        <taxon>Viridiplantae</taxon>
        <taxon>Streptophyta</taxon>
        <taxon>Embryophyta</taxon>
        <taxon>Tracheophyta</taxon>
        <taxon>Spermatophyta</taxon>
        <taxon>Magnoliopsida</taxon>
        <taxon>eudicotyledons</taxon>
        <taxon>Gunneridae</taxon>
        <taxon>Pentapetalae</taxon>
        <taxon>rosids</taxon>
        <taxon>malvids</taxon>
        <taxon>Malvales</taxon>
        <taxon>Dipterocarpaceae</taxon>
        <taxon>Rubroshorea</taxon>
    </lineage>
</organism>
<dbReference type="AlphaFoldDB" id="A0AAV5J2K5"/>
<reference evidence="1 2" key="1">
    <citation type="journal article" date="2021" name="Commun. Biol.">
        <title>The genome of Shorea leprosula (Dipterocarpaceae) highlights the ecological relevance of drought in aseasonal tropical rainforests.</title>
        <authorList>
            <person name="Ng K.K.S."/>
            <person name="Kobayashi M.J."/>
            <person name="Fawcett J.A."/>
            <person name="Hatakeyama M."/>
            <person name="Paape T."/>
            <person name="Ng C.H."/>
            <person name="Ang C.C."/>
            <person name="Tnah L.H."/>
            <person name="Lee C.T."/>
            <person name="Nishiyama T."/>
            <person name="Sese J."/>
            <person name="O'Brien M.J."/>
            <person name="Copetti D."/>
            <person name="Mohd Noor M.I."/>
            <person name="Ong R.C."/>
            <person name="Putra M."/>
            <person name="Sireger I.Z."/>
            <person name="Indrioko S."/>
            <person name="Kosugi Y."/>
            <person name="Izuno A."/>
            <person name="Isagi Y."/>
            <person name="Lee S.L."/>
            <person name="Shimizu K.K."/>
        </authorList>
    </citation>
    <scope>NUCLEOTIDE SEQUENCE [LARGE SCALE GENOMIC DNA]</scope>
    <source>
        <strain evidence="1">214</strain>
    </source>
</reference>
<evidence type="ECO:0000313" key="1">
    <source>
        <dbReference type="EMBL" id="GKV06284.1"/>
    </source>
</evidence>
<proteinExistence type="predicted"/>
<name>A0AAV5J2K5_9ROSI</name>
<sequence>MSIRQWYSSISNFDNEVREFEALVDGMGGSSHVVEEPVDDSTMRSTLWLKNREAHGHHSQNQRSLEGKLGDCFVAAAELGDYFAIVELGDYFVAVIKLKLILSH</sequence>
<gene>
    <name evidence="1" type="ORF">SLEP1_g18182</name>
</gene>
<evidence type="ECO:0000313" key="2">
    <source>
        <dbReference type="Proteomes" id="UP001054252"/>
    </source>
</evidence>